<evidence type="ECO:0000256" key="6">
    <source>
        <dbReference type="ARBA" id="ARBA00022840"/>
    </source>
</evidence>
<evidence type="ECO:0000313" key="11">
    <source>
        <dbReference type="Proteomes" id="UP000608890"/>
    </source>
</evidence>
<evidence type="ECO:0000313" key="10">
    <source>
        <dbReference type="EMBL" id="GGM62833.1"/>
    </source>
</evidence>
<name>A0A917U6U0_9ACTN</name>
<evidence type="ECO:0000256" key="4">
    <source>
        <dbReference type="ARBA" id="ARBA00022741"/>
    </source>
</evidence>
<comment type="caution">
    <text evidence="10">The sequence shown here is derived from an EMBL/GenBank/DDBJ whole genome shotgun (WGS) entry which is preliminary data.</text>
</comment>
<dbReference type="SUPFAM" id="SSF56112">
    <property type="entry name" value="Protein kinase-like (PK-like)"/>
    <property type="match status" value="1"/>
</dbReference>
<evidence type="ECO:0000256" key="2">
    <source>
        <dbReference type="ARBA" id="ARBA00022527"/>
    </source>
</evidence>
<evidence type="ECO:0000256" key="7">
    <source>
        <dbReference type="PROSITE-ProRule" id="PRU10141"/>
    </source>
</evidence>
<accession>A0A917U6U0</accession>
<dbReference type="AlphaFoldDB" id="A0A917U6U0"/>
<feature type="region of interest" description="Disordered" evidence="8">
    <location>
        <begin position="402"/>
        <end position="429"/>
    </location>
</feature>
<dbReference type="InterPro" id="IPR017441">
    <property type="entry name" value="Protein_kinase_ATP_BS"/>
</dbReference>
<feature type="region of interest" description="Disordered" evidence="8">
    <location>
        <begin position="314"/>
        <end position="338"/>
    </location>
</feature>
<feature type="region of interest" description="Disordered" evidence="8">
    <location>
        <begin position="559"/>
        <end position="584"/>
    </location>
</feature>
<dbReference type="InterPro" id="IPR011009">
    <property type="entry name" value="Kinase-like_dom_sf"/>
</dbReference>
<keyword evidence="5" id="KW-0418">Kinase</keyword>
<organism evidence="10 11">
    <name type="scientific">Micromonospora sonchi</name>
    <dbReference type="NCBI Taxonomy" id="1763543"/>
    <lineage>
        <taxon>Bacteria</taxon>
        <taxon>Bacillati</taxon>
        <taxon>Actinomycetota</taxon>
        <taxon>Actinomycetes</taxon>
        <taxon>Micromonosporales</taxon>
        <taxon>Micromonosporaceae</taxon>
        <taxon>Micromonospora</taxon>
    </lineage>
</organism>
<dbReference type="SUPFAM" id="SSF55724">
    <property type="entry name" value="Mog1p/PsbP-like"/>
    <property type="match status" value="1"/>
</dbReference>
<dbReference type="GO" id="GO:0005509">
    <property type="term" value="F:calcium ion binding"/>
    <property type="evidence" value="ECO:0007669"/>
    <property type="project" value="InterPro"/>
</dbReference>
<feature type="region of interest" description="Disordered" evidence="8">
    <location>
        <begin position="447"/>
        <end position="517"/>
    </location>
</feature>
<evidence type="ECO:0000256" key="1">
    <source>
        <dbReference type="ARBA" id="ARBA00012513"/>
    </source>
</evidence>
<keyword evidence="2" id="KW-0723">Serine/threonine-protein kinase</keyword>
<evidence type="ECO:0000256" key="5">
    <source>
        <dbReference type="ARBA" id="ARBA00022777"/>
    </source>
</evidence>
<evidence type="ECO:0000259" key="9">
    <source>
        <dbReference type="PROSITE" id="PS50011"/>
    </source>
</evidence>
<feature type="binding site" evidence="7">
    <location>
        <position position="59"/>
    </location>
    <ligand>
        <name>ATP</name>
        <dbReference type="ChEBI" id="CHEBI:30616"/>
    </ligand>
</feature>
<keyword evidence="11" id="KW-1185">Reference proteome</keyword>
<feature type="region of interest" description="Disordered" evidence="8">
    <location>
        <begin position="1"/>
        <end position="25"/>
    </location>
</feature>
<keyword evidence="6 7" id="KW-0067">ATP-binding</keyword>
<keyword evidence="4 7" id="KW-0547">Nucleotide-binding</keyword>
<dbReference type="Pfam" id="PF01789">
    <property type="entry name" value="PsbP"/>
    <property type="match status" value="1"/>
</dbReference>
<dbReference type="GO" id="GO:0009654">
    <property type="term" value="C:photosystem II oxygen evolving complex"/>
    <property type="evidence" value="ECO:0007669"/>
    <property type="project" value="InterPro"/>
</dbReference>
<dbReference type="PROSITE" id="PS50011">
    <property type="entry name" value="PROTEIN_KINASE_DOM"/>
    <property type="match status" value="1"/>
</dbReference>
<dbReference type="InterPro" id="IPR008271">
    <property type="entry name" value="Ser/Thr_kinase_AS"/>
</dbReference>
<dbReference type="GO" id="GO:0015979">
    <property type="term" value="P:photosynthesis"/>
    <property type="evidence" value="ECO:0007669"/>
    <property type="project" value="InterPro"/>
</dbReference>
<dbReference type="GO" id="GO:0004674">
    <property type="term" value="F:protein serine/threonine kinase activity"/>
    <property type="evidence" value="ECO:0007669"/>
    <property type="project" value="UniProtKB-KW"/>
</dbReference>
<protein>
    <recommendedName>
        <fullName evidence="1">non-specific serine/threonine protein kinase</fullName>
        <ecNumber evidence="1">2.7.11.1</ecNumber>
    </recommendedName>
</protein>
<evidence type="ECO:0000256" key="8">
    <source>
        <dbReference type="SAM" id="MobiDB-lite"/>
    </source>
</evidence>
<dbReference type="InterPro" id="IPR016123">
    <property type="entry name" value="Mog1/PsbP_a/b/a-sand"/>
</dbReference>
<evidence type="ECO:0000256" key="3">
    <source>
        <dbReference type="ARBA" id="ARBA00022679"/>
    </source>
</evidence>
<dbReference type="InterPro" id="IPR000719">
    <property type="entry name" value="Prot_kinase_dom"/>
</dbReference>
<gene>
    <name evidence="10" type="ORF">GCM10011608_55100</name>
</gene>
<dbReference type="CDD" id="cd14014">
    <property type="entry name" value="STKc_PknB_like"/>
    <property type="match status" value="1"/>
</dbReference>
<sequence>MTQIPTWSGGPVSTPTNGRATPGTVIGDRYSLRSTVGNGGMGTVWRATDTLLRRDVAVKEVILPPGLAPSDRDAMYERTLREARAAAAIAHPAVVQVYDVVTEGGRPWIVMELLDARSLADMVIEDGPIAQRVVAKIGIALLGALEVAHAIGVLHRDVKPANVLICSDGRCVLTDFGVARMPTDVQLTTPGMVLGSPHFISPERAMGQDFGPPSDLFSLGVTLYTAVEGRPPFDRGDPIETMHAVVEDPPAPPQRSGPLTRMLMGLLEKDPARRLDVHTARAMLRELLAGPLSSNAAAVNSMTDPYSVMQMPQPAPITAPPAKKPEPSGQIGGRAMLAPGESLTDRLAALRRGERPGQVTPASAAAMEDTSADALARPGAMSSPPVGRTYGAGVEATQRIGGAEATQRIGGAEATQRIGADSTQRIGTEATQRVGPEVFGYGGGQPEATQRIGGYGGGQPEATQRIGGGYGGGPPEATQRIGGYGADHWPAAPSHQYGTPPPASGGGGGSSPLDRAKATGARLVDTVKGWPRKIQLAAAGGLALLLLITVVALTGGDDSPPATPVADPSNSAEEGPGGVEMQEHSARGVRVLVPKGWKKAAPKGAVYVDYTDPEDSGRRVRILNEEWRGDSARWAQTAENGLKTRSNSCAKPYTQISMEAKELAGKPSAEFEYTCGEGDGMRHGVWHGVAHDGRMYSFYLTANDSRFAESRPIYDEMAQSFQLTAAG</sequence>
<dbReference type="PROSITE" id="PS00108">
    <property type="entry name" value="PROTEIN_KINASE_ST"/>
    <property type="match status" value="1"/>
</dbReference>
<dbReference type="InterPro" id="IPR002683">
    <property type="entry name" value="PsbP_C"/>
</dbReference>
<dbReference type="GO" id="GO:0019898">
    <property type="term" value="C:extrinsic component of membrane"/>
    <property type="evidence" value="ECO:0007669"/>
    <property type="project" value="InterPro"/>
</dbReference>
<proteinExistence type="predicted"/>
<keyword evidence="3" id="KW-0808">Transferase</keyword>
<dbReference type="PANTHER" id="PTHR43289:SF6">
    <property type="entry name" value="SERINE_THREONINE-PROTEIN KINASE NEKL-3"/>
    <property type="match status" value="1"/>
</dbReference>
<dbReference type="EC" id="2.7.11.1" evidence="1"/>
<dbReference type="Pfam" id="PF00069">
    <property type="entry name" value="Pkinase"/>
    <property type="match status" value="1"/>
</dbReference>
<reference evidence="10" key="2">
    <citation type="submission" date="2020-09" db="EMBL/GenBank/DDBJ databases">
        <authorList>
            <person name="Sun Q."/>
            <person name="Zhou Y."/>
        </authorList>
    </citation>
    <scope>NUCLEOTIDE SEQUENCE</scope>
    <source>
        <strain evidence="10">CGMCC 4.7312</strain>
    </source>
</reference>
<reference evidence="10" key="1">
    <citation type="journal article" date="2014" name="Int. J. Syst. Evol. Microbiol.">
        <title>Complete genome sequence of Corynebacterium casei LMG S-19264T (=DSM 44701T), isolated from a smear-ripened cheese.</title>
        <authorList>
            <consortium name="US DOE Joint Genome Institute (JGI-PGF)"/>
            <person name="Walter F."/>
            <person name="Albersmeier A."/>
            <person name="Kalinowski J."/>
            <person name="Ruckert C."/>
        </authorList>
    </citation>
    <scope>NUCLEOTIDE SEQUENCE</scope>
    <source>
        <strain evidence="10">CGMCC 4.7312</strain>
    </source>
</reference>
<dbReference type="PROSITE" id="PS00107">
    <property type="entry name" value="PROTEIN_KINASE_ATP"/>
    <property type="match status" value="1"/>
</dbReference>
<dbReference type="Gene3D" id="3.30.200.20">
    <property type="entry name" value="Phosphorylase Kinase, domain 1"/>
    <property type="match status" value="1"/>
</dbReference>
<dbReference type="PANTHER" id="PTHR43289">
    <property type="entry name" value="MITOGEN-ACTIVATED PROTEIN KINASE KINASE KINASE 20-RELATED"/>
    <property type="match status" value="1"/>
</dbReference>
<dbReference type="RefSeq" id="WP_189049494.1">
    <property type="nucleotide sequence ID" value="NZ_BMNB01000038.1"/>
</dbReference>
<feature type="compositionally biased region" description="Polar residues" evidence="8">
    <location>
        <begin position="1"/>
        <end position="19"/>
    </location>
</feature>
<dbReference type="Gene3D" id="1.10.510.10">
    <property type="entry name" value="Transferase(Phosphotransferase) domain 1"/>
    <property type="match status" value="1"/>
</dbReference>
<dbReference type="Proteomes" id="UP000608890">
    <property type="component" value="Unassembled WGS sequence"/>
</dbReference>
<dbReference type="SMART" id="SM00220">
    <property type="entry name" value="S_TKc"/>
    <property type="match status" value="1"/>
</dbReference>
<dbReference type="EMBL" id="BMNB01000038">
    <property type="protein sequence ID" value="GGM62833.1"/>
    <property type="molecule type" value="Genomic_DNA"/>
</dbReference>
<dbReference type="GO" id="GO:0005524">
    <property type="term" value="F:ATP binding"/>
    <property type="evidence" value="ECO:0007669"/>
    <property type="project" value="UniProtKB-UniRule"/>
</dbReference>
<dbReference type="Gene3D" id="3.40.1000.10">
    <property type="entry name" value="Mog1/PsbP, alpha/beta/alpha sandwich"/>
    <property type="match status" value="1"/>
</dbReference>
<feature type="domain" description="Protein kinase" evidence="9">
    <location>
        <begin position="30"/>
        <end position="288"/>
    </location>
</feature>